<dbReference type="EMBL" id="JNCA01000015">
    <property type="protein sequence ID" value="KDN55311.1"/>
    <property type="molecule type" value="Genomic_DNA"/>
</dbReference>
<evidence type="ECO:0000313" key="3">
    <source>
        <dbReference type="EMBL" id="KDN55311.1"/>
    </source>
</evidence>
<keyword evidence="4" id="KW-1185">Reference proteome</keyword>
<evidence type="ECO:0000259" key="1">
    <source>
        <dbReference type="Pfam" id="PF10592"/>
    </source>
</evidence>
<feature type="domain" description="Abortive phage infection protein C-terminal" evidence="1">
    <location>
        <begin position="257"/>
        <end position="578"/>
    </location>
</feature>
<feature type="domain" description="Abortive infection phage resistance protein N-terminal" evidence="2">
    <location>
        <begin position="33"/>
        <end position="195"/>
    </location>
</feature>
<protein>
    <recommendedName>
        <fullName evidence="5">Abortive phage infection protein</fullName>
    </recommendedName>
</protein>
<dbReference type="RefSeq" id="WP_035659386.1">
    <property type="nucleotide sequence ID" value="NZ_JNCA01000015.1"/>
</dbReference>
<dbReference type="InterPro" id="IPR018891">
    <property type="entry name" value="AIPR_C"/>
</dbReference>
<reference evidence="3 4" key="1">
    <citation type="submission" date="2014-05" db="EMBL/GenBank/DDBJ databases">
        <title>Genome Sequence of Flavobacterium sp. EM1321.</title>
        <authorList>
            <person name="Shin S.-K."/>
            <person name="Yi H."/>
        </authorList>
    </citation>
    <scope>NUCLEOTIDE SEQUENCE [LARGE SCALE GENOMIC DNA]</scope>
    <source>
        <strain evidence="3 4">EM1321</strain>
    </source>
</reference>
<evidence type="ECO:0008006" key="5">
    <source>
        <dbReference type="Google" id="ProtNLM"/>
    </source>
</evidence>
<name>A0A066WN99_9FLAO</name>
<organism evidence="3 4">
    <name type="scientific">Flavobacterium seoulense</name>
    <dbReference type="NCBI Taxonomy" id="1492738"/>
    <lineage>
        <taxon>Bacteria</taxon>
        <taxon>Pseudomonadati</taxon>
        <taxon>Bacteroidota</taxon>
        <taxon>Flavobacteriia</taxon>
        <taxon>Flavobacteriales</taxon>
        <taxon>Flavobacteriaceae</taxon>
        <taxon>Flavobacterium</taxon>
    </lineage>
</organism>
<dbReference type="Pfam" id="PF10592">
    <property type="entry name" value="AIPR"/>
    <property type="match status" value="1"/>
</dbReference>
<gene>
    <name evidence="3" type="ORF">FEM21_16150</name>
</gene>
<dbReference type="OrthoDB" id="9806213at2"/>
<proteinExistence type="predicted"/>
<comment type="caution">
    <text evidence="3">The sequence shown here is derived from an EMBL/GenBank/DDBJ whole genome shotgun (WGS) entry which is preliminary data.</text>
</comment>
<sequence>MDRGLKNYIEAIQSDVAALVYSDGEGASFEDKFTEYCIEILDHIGKSEGARVLSYINPDSQGRIDWKINGYCLKDEFKDDSNKVYFETLDLFITFYNQNSYDYNITKDDFNKSINQIKKFLNAALKGHIDYVDPAQTELNQLLKIIIKQKSNFDRMNIYFLINGNSNHDLEKVTIKGFEDLDVFVHVWDIPRFYKLSESSSNREPIEIDFKDLISTNSHGVQCLKMPNLNELYECYLALLPGEVLAKLYKEYSNELLESNVRAFLGQTGKFNKGIRDTIREKPQMFLPYNNGITATAENVETVISDNQLYLTRLLDFQIVNGGQTTASLFHTQKKFKDADLSNVFVQMKLTVIKDVEQKNIEVPNIARYANSQNKVSELDLSSNNPYFVQIESLSRKKYVIDPENRNLSTLWYFERVNGQYKESLNKLTTPAQQRKFKEQHPTNQKFVKSDVAKFINIWELEPHYVSQGAQKNFIHYTKKINELVKKNKLPGENFYKKLIANAILFKTTDKLFGRKNIDAIGDTNLKSFTVAYTLSYFYYLADNRLDLWKIYEEQRVDSRIINELQKLIVFVYNHLVKSSNNSLISEYAKRESSWKLLKDGNYKINFEQYSDCFITNEEVLTREIETEEIHNKSENNLMNINKILAFGNKFWDGVSKWSMNIDEFKELSTDIWEIASKIKRAKNLNSRDIAIGNKLLLYIEENNINNETIKSLSNDIEVEVIDIKAIYDRLKLISKNDWSKIFDLGEQTKIFDNLELLNLKSVQKSISKSETVKEVNVVNAIKSIKKLSKFGINH</sequence>
<dbReference type="InterPro" id="IPR055101">
    <property type="entry name" value="AIPR_N"/>
</dbReference>
<dbReference type="Pfam" id="PF22879">
    <property type="entry name" value="AIPR_N"/>
    <property type="match status" value="1"/>
</dbReference>
<dbReference type="Proteomes" id="UP000027064">
    <property type="component" value="Unassembled WGS sequence"/>
</dbReference>
<accession>A0A066WN99</accession>
<dbReference type="AlphaFoldDB" id="A0A066WN99"/>
<dbReference type="eggNOG" id="ENOG502Z7VT">
    <property type="taxonomic scope" value="Bacteria"/>
</dbReference>
<evidence type="ECO:0000259" key="2">
    <source>
        <dbReference type="Pfam" id="PF22879"/>
    </source>
</evidence>
<dbReference type="PATRIC" id="fig|1492738.3.peg.1604"/>
<dbReference type="STRING" id="1492738.FEM21_16150"/>
<evidence type="ECO:0000313" key="4">
    <source>
        <dbReference type="Proteomes" id="UP000027064"/>
    </source>
</evidence>